<dbReference type="GO" id="GO:0071555">
    <property type="term" value="P:cell wall organization"/>
    <property type="evidence" value="ECO:0007669"/>
    <property type="project" value="UniProtKB-KW"/>
</dbReference>
<keyword evidence="12" id="KW-1185">Reference proteome</keyword>
<comment type="subcellular location">
    <subcellularLocation>
        <location evidence="1 7 8">Cytoplasm</location>
    </subcellularLocation>
</comment>
<feature type="binding site" evidence="7">
    <location>
        <begin position="109"/>
        <end position="115"/>
    </location>
    <ligand>
        <name>ATP</name>
        <dbReference type="ChEBI" id="CHEBI:30616"/>
    </ligand>
</feature>
<keyword evidence="7 8" id="KW-0573">Peptidoglycan synthesis</keyword>
<keyword evidence="7 8" id="KW-0131">Cell cycle</keyword>
<dbReference type="SUPFAM" id="SSF51984">
    <property type="entry name" value="MurCD N-terminal domain"/>
    <property type="match status" value="1"/>
</dbReference>
<dbReference type="InterPro" id="IPR036565">
    <property type="entry name" value="Mur-like_cat_sf"/>
</dbReference>
<dbReference type="GO" id="GO:0051301">
    <property type="term" value="P:cell division"/>
    <property type="evidence" value="ECO:0007669"/>
    <property type="project" value="UniProtKB-KW"/>
</dbReference>
<comment type="catalytic activity">
    <reaction evidence="7 8">
        <text>UDP-N-acetyl-alpha-D-muramoyl-L-alanine + D-glutamate + ATP = UDP-N-acetyl-alpha-D-muramoyl-L-alanyl-D-glutamate + ADP + phosphate + H(+)</text>
        <dbReference type="Rhea" id="RHEA:16429"/>
        <dbReference type="ChEBI" id="CHEBI:15378"/>
        <dbReference type="ChEBI" id="CHEBI:29986"/>
        <dbReference type="ChEBI" id="CHEBI:30616"/>
        <dbReference type="ChEBI" id="CHEBI:43474"/>
        <dbReference type="ChEBI" id="CHEBI:83898"/>
        <dbReference type="ChEBI" id="CHEBI:83900"/>
        <dbReference type="ChEBI" id="CHEBI:456216"/>
        <dbReference type="EC" id="6.3.2.9"/>
    </reaction>
</comment>
<evidence type="ECO:0000256" key="6">
    <source>
        <dbReference type="ARBA" id="ARBA00022840"/>
    </source>
</evidence>
<keyword evidence="7 8" id="KW-0132">Cell division</keyword>
<evidence type="ECO:0000256" key="2">
    <source>
        <dbReference type="ARBA" id="ARBA00004752"/>
    </source>
</evidence>
<dbReference type="UniPathway" id="UPA00219"/>
<dbReference type="AlphaFoldDB" id="A0A7L8AEJ0"/>
<keyword evidence="4 7" id="KW-0436">Ligase</keyword>
<evidence type="ECO:0000256" key="1">
    <source>
        <dbReference type="ARBA" id="ARBA00004496"/>
    </source>
</evidence>
<dbReference type="Proteomes" id="UP000516764">
    <property type="component" value="Chromosome"/>
</dbReference>
<evidence type="ECO:0000256" key="5">
    <source>
        <dbReference type="ARBA" id="ARBA00022741"/>
    </source>
</evidence>
<dbReference type="EMBL" id="CP061813">
    <property type="protein sequence ID" value="QOD60420.1"/>
    <property type="molecule type" value="Genomic_DNA"/>
</dbReference>
<organism evidence="11 12">
    <name type="scientific">Polaribacter haliotis</name>
    <dbReference type="NCBI Taxonomy" id="1888915"/>
    <lineage>
        <taxon>Bacteria</taxon>
        <taxon>Pseudomonadati</taxon>
        <taxon>Bacteroidota</taxon>
        <taxon>Flavobacteriia</taxon>
        <taxon>Flavobacteriales</taxon>
        <taxon>Flavobacteriaceae</taxon>
    </lineage>
</organism>
<gene>
    <name evidence="7 11" type="primary">murD</name>
    <name evidence="11" type="ORF">H9I45_13890</name>
</gene>
<dbReference type="GO" id="GO:0005737">
    <property type="term" value="C:cytoplasm"/>
    <property type="evidence" value="ECO:0007669"/>
    <property type="project" value="UniProtKB-SubCell"/>
</dbReference>
<comment type="similarity">
    <text evidence="7">Belongs to the MurCDEF family.</text>
</comment>
<dbReference type="PANTHER" id="PTHR43692:SF1">
    <property type="entry name" value="UDP-N-ACETYLMURAMOYLALANINE--D-GLUTAMATE LIGASE"/>
    <property type="match status" value="1"/>
</dbReference>
<comment type="pathway">
    <text evidence="2 7 8">Cell wall biogenesis; peptidoglycan biosynthesis.</text>
</comment>
<dbReference type="KEGG" id="phal:H9I45_13890"/>
<dbReference type="NCBIfam" id="TIGR01087">
    <property type="entry name" value="murD"/>
    <property type="match status" value="1"/>
</dbReference>
<dbReference type="Gene3D" id="3.40.50.720">
    <property type="entry name" value="NAD(P)-binding Rossmann-like Domain"/>
    <property type="match status" value="1"/>
</dbReference>
<dbReference type="HAMAP" id="MF_00639">
    <property type="entry name" value="MurD"/>
    <property type="match status" value="1"/>
</dbReference>
<dbReference type="GO" id="GO:0008360">
    <property type="term" value="P:regulation of cell shape"/>
    <property type="evidence" value="ECO:0007669"/>
    <property type="project" value="UniProtKB-KW"/>
</dbReference>
<dbReference type="Gene3D" id="3.40.1190.10">
    <property type="entry name" value="Mur-like, catalytic domain"/>
    <property type="match status" value="1"/>
</dbReference>
<dbReference type="SUPFAM" id="SSF53623">
    <property type="entry name" value="MurD-like peptide ligases, catalytic domain"/>
    <property type="match status" value="1"/>
</dbReference>
<dbReference type="Pfam" id="PF02875">
    <property type="entry name" value="Mur_ligase_C"/>
    <property type="match status" value="1"/>
</dbReference>
<dbReference type="InterPro" id="IPR036615">
    <property type="entry name" value="Mur_ligase_C_dom_sf"/>
</dbReference>
<dbReference type="EC" id="6.3.2.9" evidence="7 8"/>
<keyword evidence="7 8" id="KW-0961">Cell wall biogenesis/degradation</keyword>
<dbReference type="GO" id="GO:0008764">
    <property type="term" value="F:UDP-N-acetylmuramoylalanine-D-glutamate ligase activity"/>
    <property type="evidence" value="ECO:0007669"/>
    <property type="project" value="UniProtKB-UniRule"/>
</dbReference>
<keyword evidence="3 7" id="KW-0963">Cytoplasm</keyword>
<evidence type="ECO:0000256" key="8">
    <source>
        <dbReference type="RuleBase" id="RU003664"/>
    </source>
</evidence>
<evidence type="ECO:0000259" key="9">
    <source>
        <dbReference type="Pfam" id="PF02875"/>
    </source>
</evidence>
<dbReference type="GO" id="GO:0009252">
    <property type="term" value="P:peptidoglycan biosynthetic process"/>
    <property type="evidence" value="ECO:0007669"/>
    <property type="project" value="UniProtKB-UniRule"/>
</dbReference>
<feature type="domain" description="Mur ligase central" evidence="10">
    <location>
        <begin position="107"/>
        <end position="286"/>
    </location>
</feature>
<evidence type="ECO:0000313" key="12">
    <source>
        <dbReference type="Proteomes" id="UP000516764"/>
    </source>
</evidence>
<name>A0A7L8AEJ0_9FLAO</name>
<dbReference type="InterPro" id="IPR013221">
    <property type="entry name" value="Mur_ligase_cen"/>
</dbReference>
<accession>A0A7L8AEJ0</accession>
<dbReference type="InterPro" id="IPR005762">
    <property type="entry name" value="MurD"/>
</dbReference>
<evidence type="ECO:0000313" key="11">
    <source>
        <dbReference type="EMBL" id="QOD60420.1"/>
    </source>
</evidence>
<keyword evidence="5 7" id="KW-0547">Nucleotide-binding</keyword>
<keyword evidence="7 8" id="KW-0133">Cell shape</keyword>
<dbReference type="OrthoDB" id="9809796at2"/>
<dbReference type="Pfam" id="PF08245">
    <property type="entry name" value="Mur_ligase_M"/>
    <property type="match status" value="1"/>
</dbReference>
<dbReference type="InterPro" id="IPR004101">
    <property type="entry name" value="Mur_ligase_C"/>
</dbReference>
<dbReference type="Pfam" id="PF21377">
    <property type="entry name" value="MurD_N"/>
    <property type="match status" value="1"/>
</dbReference>
<comment type="function">
    <text evidence="7 8">Cell wall formation. Catalyzes the addition of glutamate to the nucleotide precursor UDP-N-acetylmuramoyl-L-alanine (UMA).</text>
</comment>
<evidence type="ECO:0000256" key="3">
    <source>
        <dbReference type="ARBA" id="ARBA00022490"/>
    </source>
</evidence>
<dbReference type="GO" id="GO:0005524">
    <property type="term" value="F:ATP binding"/>
    <property type="evidence" value="ECO:0007669"/>
    <property type="project" value="UniProtKB-UniRule"/>
</dbReference>
<protein>
    <recommendedName>
        <fullName evidence="7 8">UDP-N-acetylmuramoylalanine--D-glutamate ligase</fullName>
        <ecNumber evidence="7 8">6.3.2.9</ecNumber>
    </recommendedName>
    <alternativeName>
        <fullName evidence="7">D-glutamic acid-adding enzyme</fullName>
    </alternativeName>
    <alternativeName>
        <fullName evidence="7">UDP-N-acetylmuramoyl-L-alanyl-D-glutamate synthetase</fullName>
    </alternativeName>
</protein>
<dbReference type="SUPFAM" id="SSF53244">
    <property type="entry name" value="MurD-like peptide ligases, peptide-binding domain"/>
    <property type="match status" value="1"/>
</dbReference>
<evidence type="ECO:0000256" key="4">
    <source>
        <dbReference type="ARBA" id="ARBA00022598"/>
    </source>
</evidence>
<feature type="domain" description="Mur ligase C-terminal" evidence="9">
    <location>
        <begin position="308"/>
        <end position="421"/>
    </location>
</feature>
<dbReference type="RefSeq" id="WP_088354525.1">
    <property type="nucleotide sequence ID" value="NZ_CP061813.1"/>
</dbReference>
<sequence>MKRLVILGGGESGVGTAILGKQKGFDVFVSDKGEISKKYKEVLLHHKIDFEEKNHTESKILNAAVVMKSPGIPDKVELILKLKEKSIPVISEIEFATEFTDATIIGITGSNGKTTTTLLTHHILKNGGLNVGVAGNIGDSFAQQVAEKSYENYVLELSSFQLDGIEEFRPHIAIITNITPDHLDRYEYDFNKYINSKFRITKNQKATDYLIYDADDEAINNWLSKNKTEAILVPFSLEKELEYGAFIKNNNIIINLNKDKINMPTSALTLKGKHNTKNAMAAAMAAQLLKVRKQTIKESLEDFEGAEHRLENVAKVYGVEYINDSKATNINATFYALECMDKQTVWIVGGVDKGNDYNDLLPLVREKVKAIVCLGLDNEKIIQTFGNVVDIVVETAGAEEAVKVAHKLSEKGDAVLLSPACASFDLFENYEDRGRQFKKAVRSL</sequence>
<proteinExistence type="inferred from homology"/>
<evidence type="ECO:0000256" key="7">
    <source>
        <dbReference type="HAMAP-Rule" id="MF_00639"/>
    </source>
</evidence>
<dbReference type="Gene3D" id="3.90.190.20">
    <property type="entry name" value="Mur ligase, C-terminal domain"/>
    <property type="match status" value="1"/>
</dbReference>
<evidence type="ECO:0000259" key="10">
    <source>
        <dbReference type="Pfam" id="PF08245"/>
    </source>
</evidence>
<keyword evidence="6 7" id="KW-0067">ATP-binding</keyword>
<dbReference type="PANTHER" id="PTHR43692">
    <property type="entry name" value="UDP-N-ACETYLMURAMOYLALANINE--D-GLUTAMATE LIGASE"/>
    <property type="match status" value="1"/>
</dbReference>
<reference evidence="11 12" key="1">
    <citation type="journal article" date="2016" name="Int. J. Syst. Evol. Microbiol.">
        <title>Polaribacter haliotis sp. nov., isolated from the gut of abalone Haliotis discus hannai.</title>
        <authorList>
            <person name="Kim Y.O."/>
            <person name="Park I.S."/>
            <person name="Park S."/>
            <person name="Nam B.H."/>
            <person name="Park J.M."/>
            <person name="Kim D.G."/>
            <person name="Yoon J.H."/>
        </authorList>
    </citation>
    <scope>NUCLEOTIDE SEQUENCE [LARGE SCALE GENOMIC DNA]</scope>
    <source>
        <strain evidence="11 12">KCTC 52418</strain>
    </source>
</reference>